<evidence type="ECO:0000256" key="17">
    <source>
        <dbReference type="ARBA" id="ARBA00047493"/>
    </source>
</evidence>
<evidence type="ECO:0000259" key="21">
    <source>
        <dbReference type="Pfam" id="PF02875"/>
    </source>
</evidence>
<dbReference type="Pfam" id="PF02875">
    <property type="entry name" value="Mur_ligase_C"/>
    <property type="match status" value="1"/>
</dbReference>
<evidence type="ECO:0000256" key="11">
    <source>
        <dbReference type="ARBA" id="ARBA00022840"/>
    </source>
</evidence>
<feature type="domain" description="Mur ligase C-terminal" evidence="21">
    <location>
        <begin position="251"/>
        <end position="368"/>
    </location>
</feature>
<dbReference type="HOGENOM" id="CLU_015869_1_1_0"/>
<dbReference type="InterPro" id="IPR018109">
    <property type="entry name" value="Folylpolyglutamate_synth_CS"/>
</dbReference>
<keyword evidence="10" id="KW-0547">Nucleotide-binding</keyword>
<protein>
    <recommendedName>
        <fullName evidence="7">Dihydrofolate synthase/folylpolyglutamate synthase</fullName>
        <ecNumber evidence="5">6.3.2.12</ecNumber>
        <ecNumber evidence="6">6.3.2.17</ecNumber>
    </recommendedName>
    <alternativeName>
        <fullName evidence="16">Folylpoly-gamma-glutamate synthetase-dihydrofolate synthetase</fullName>
    </alternativeName>
    <alternativeName>
        <fullName evidence="14">Folylpolyglutamate synthetase</fullName>
    </alternativeName>
    <alternativeName>
        <fullName evidence="15">Tetrahydrofolylpolyglutamate synthase</fullName>
    </alternativeName>
</protein>
<dbReference type="PANTHER" id="PTHR11136:SF0">
    <property type="entry name" value="DIHYDROFOLATE SYNTHETASE-RELATED"/>
    <property type="match status" value="1"/>
</dbReference>
<dbReference type="NCBIfam" id="TIGR01499">
    <property type="entry name" value="folC"/>
    <property type="match status" value="1"/>
</dbReference>
<dbReference type="Proteomes" id="UP000000496">
    <property type="component" value="Chromosome gsn.131"/>
</dbReference>
<dbReference type="InterPro" id="IPR036615">
    <property type="entry name" value="Mur_ligase_C_dom_sf"/>
</dbReference>
<evidence type="ECO:0000256" key="3">
    <source>
        <dbReference type="ARBA" id="ARBA00005150"/>
    </source>
</evidence>
<comment type="catalytic activity">
    <reaction evidence="20">
        <text>7,8-dihydropteroate + L-glutamate + ATP = 7,8-dihydrofolate + ADP + phosphate + H(+)</text>
        <dbReference type="Rhea" id="RHEA:23584"/>
        <dbReference type="ChEBI" id="CHEBI:15378"/>
        <dbReference type="ChEBI" id="CHEBI:17839"/>
        <dbReference type="ChEBI" id="CHEBI:29985"/>
        <dbReference type="ChEBI" id="CHEBI:30616"/>
        <dbReference type="ChEBI" id="CHEBI:43474"/>
        <dbReference type="ChEBI" id="CHEBI:57451"/>
        <dbReference type="ChEBI" id="CHEBI:456216"/>
        <dbReference type="EC" id="6.3.2.12"/>
    </reaction>
</comment>
<dbReference type="GO" id="GO:0008841">
    <property type="term" value="F:dihydrofolate synthase activity"/>
    <property type="evidence" value="ECO:0007669"/>
    <property type="project" value="UniProtKB-EC"/>
</dbReference>
<evidence type="ECO:0000259" key="22">
    <source>
        <dbReference type="Pfam" id="PF08245"/>
    </source>
</evidence>
<dbReference type="KEGG" id="sng:SNE_A13970"/>
<dbReference type="SUPFAM" id="SSF53623">
    <property type="entry name" value="MurD-like peptide ligases, catalytic domain"/>
    <property type="match status" value="1"/>
</dbReference>
<keyword evidence="24" id="KW-1185">Reference proteome</keyword>
<gene>
    <name evidence="23" type="primary">folC</name>
    <name evidence="23" type="ordered locus">SNE_A13970</name>
</gene>
<comment type="catalytic activity">
    <reaction evidence="18">
        <text>10-formyltetrahydrofolyl-(gamma-L-Glu)(n) + L-glutamate + ATP = 10-formyltetrahydrofolyl-(gamma-L-Glu)(n+1) + ADP + phosphate + H(+)</text>
        <dbReference type="Rhea" id="RHEA:51904"/>
        <dbReference type="Rhea" id="RHEA-COMP:13088"/>
        <dbReference type="Rhea" id="RHEA-COMP:14300"/>
        <dbReference type="ChEBI" id="CHEBI:15378"/>
        <dbReference type="ChEBI" id="CHEBI:29985"/>
        <dbReference type="ChEBI" id="CHEBI:30616"/>
        <dbReference type="ChEBI" id="CHEBI:43474"/>
        <dbReference type="ChEBI" id="CHEBI:134413"/>
        <dbReference type="ChEBI" id="CHEBI:456216"/>
        <dbReference type="EC" id="6.3.2.17"/>
    </reaction>
</comment>
<reference key="1">
    <citation type="journal article" date="2011" name="Mol. Biol. Evol.">
        <title>Unity in variety -- the pan-genome of the Chlamydiae.</title>
        <authorList>
            <person name="Collingro A."/>
            <person name="Tischler P."/>
            <person name="Weinmaier T."/>
            <person name="Penz T."/>
            <person name="Heinz E."/>
            <person name="Brunham R.C."/>
            <person name="Read T.D."/>
            <person name="Bavoil P.M."/>
            <person name="Sachse K."/>
            <person name="Kahane S."/>
            <person name="Friedman M.G."/>
            <person name="Rattei T."/>
            <person name="Myers G.S.A."/>
            <person name="Horn M."/>
        </authorList>
    </citation>
    <scope>NUCLEOTIDE SEQUENCE</scope>
    <source>
        <strain>Z</strain>
    </source>
</reference>
<dbReference type="Gene3D" id="3.90.190.20">
    <property type="entry name" value="Mur ligase, C-terminal domain"/>
    <property type="match status" value="1"/>
</dbReference>
<feature type="domain" description="Mur ligase central" evidence="22">
    <location>
        <begin position="46"/>
        <end position="222"/>
    </location>
</feature>
<name>F8L8X4_SIMNZ</name>
<evidence type="ECO:0000256" key="19">
    <source>
        <dbReference type="ARBA" id="ARBA00049035"/>
    </source>
</evidence>
<dbReference type="GO" id="GO:0046656">
    <property type="term" value="P:folic acid biosynthetic process"/>
    <property type="evidence" value="ECO:0007669"/>
    <property type="project" value="UniProtKB-KW"/>
</dbReference>
<sequence length="381" mass="42751">MTTYDSVISHLFSLGNSAKRKQDLEGSRKLAAALGNPQNNYPTVHIAGTNGKGSVANKIAEALRLEGYRVGLYTSPHLFTYRERIIVNQEMISEEEVVTGLMRLFELAPESQFFELTTLLAFDHFAKKNVDIAVIETGLGGRLDMTNIIYPLLSIITTIDFDHQEILGSTLEAIAKEKGGIIKDKTPLILGAMANFPILRKMAHAKQAPLYLIPEDENEDIAYKALEILHPYFPTSPLAKMKGIAKLPPCRFQMVEENILADVAHNPSAFRRLFTEIRKRFPTRKIALLLALSKDKPLEPLIPLFKKYVEEIALFSSRHARLKNPKELEKRLKDGGYYNVEVFEAAPAALKHLINGENNRLVTIAGSFYMMEETLVSLVTI</sequence>
<keyword evidence="11" id="KW-0067">ATP-binding</keyword>
<evidence type="ECO:0000256" key="16">
    <source>
        <dbReference type="ARBA" id="ARBA00032510"/>
    </source>
</evidence>
<dbReference type="Pfam" id="PF08245">
    <property type="entry name" value="Mur_ligase_M"/>
    <property type="match status" value="1"/>
</dbReference>
<organism evidence="23 24">
    <name type="scientific">Simkania negevensis (strain ATCC VR-1471 / DSM 27360 / Z)</name>
    <dbReference type="NCBI Taxonomy" id="331113"/>
    <lineage>
        <taxon>Bacteria</taxon>
        <taxon>Pseudomonadati</taxon>
        <taxon>Chlamydiota</taxon>
        <taxon>Chlamydiia</taxon>
        <taxon>Parachlamydiales</taxon>
        <taxon>Simkaniaceae</taxon>
        <taxon>Simkania</taxon>
    </lineage>
</organism>
<evidence type="ECO:0000256" key="12">
    <source>
        <dbReference type="ARBA" id="ARBA00022842"/>
    </source>
</evidence>
<dbReference type="InterPro" id="IPR004101">
    <property type="entry name" value="Mur_ligase_C"/>
</dbReference>
<comment type="pathway">
    <text evidence="2">Cofactor biosynthesis; tetrahydrofolate biosynthesis; 7,8-dihydrofolate from 2-amino-4-hydroxy-6-hydroxymethyl-7,8-dihydropteridine diphosphate and 4-aminobenzoate: step 2/2.</text>
</comment>
<dbReference type="PANTHER" id="PTHR11136">
    <property type="entry name" value="FOLYLPOLYGLUTAMATE SYNTHASE-RELATED"/>
    <property type="match status" value="1"/>
</dbReference>
<dbReference type="STRING" id="331113.SNE_A13970"/>
<dbReference type="PROSITE" id="PS01012">
    <property type="entry name" value="FOLYLPOLYGLU_SYNT_2"/>
    <property type="match status" value="1"/>
</dbReference>
<evidence type="ECO:0000313" key="24">
    <source>
        <dbReference type="Proteomes" id="UP000000496"/>
    </source>
</evidence>
<evidence type="ECO:0000256" key="6">
    <source>
        <dbReference type="ARBA" id="ARBA00013025"/>
    </source>
</evidence>
<dbReference type="GO" id="GO:0005524">
    <property type="term" value="F:ATP binding"/>
    <property type="evidence" value="ECO:0007669"/>
    <property type="project" value="UniProtKB-KW"/>
</dbReference>
<comment type="catalytic activity">
    <reaction evidence="19">
        <text>(6R)-5,10-methylenetetrahydrofolyl-(gamma-L-Glu)(n) + L-glutamate + ATP = (6R)-5,10-methylenetetrahydrofolyl-(gamma-L-Glu)(n+1) + ADP + phosphate + H(+)</text>
        <dbReference type="Rhea" id="RHEA:51912"/>
        <dbReference type="Rhea" id="RHEA-COMP:13257"/>
        <dbReference type="Rhea" id="RHEA-COMP:13258"/>
        <dbReference type="ChEBI" id="CHEBI:15378"/>
        <dbReference type="ChEBI" id="CHEBI:29985"/>
        <dbReference type="ChEBI" id="CHEBI:30616"/>
        <dbReference type="ChEBI" id="CHEBI:43474"/>
        <dbReference type="ChEBI" id="CHEBI:136572"/>
        <dbReference type="ChEBI" id="CHEBI:456216"/>
        <dbReference type="EC" id="6.3.2.17"/>
    </reaction>
</comment>
<evidence type="ECO:0000256" key="18">
    <source>
        <dbReference type="ARBA" id="ARBA00047808"/>
    </source>
</evidence>
<accession>F8L8X4</accession>
<dbReference type="EMBL" id="FR872582">
    <property type="protein sequence ID" value="CCB89274.1"/>
    <property type="molecule type" value="Genomic_DNA"/>
</dbReference>
<dbReference type="InterPro" id="IPR013221">
    <property type="entry name" value="Mur_ligase_cen"/>
</dbReference>
<evidence type="ECO:0000256" key="4">
    <source>
        <dbReference type="ARBA" id="ARBA00008276"/>
    </source>
</evidence>
<comment type="pathway">
    <text evidence="3">Cofactor biosynthesis; tetrahydrofolylpolyglutamate biosynthesis.</text>
</comment>
<keyword evidence="8 23" id="KW-0436">Ligase</keyword>
<dbReference type="AlphaFoldDB" id="F8L8X4"/>
<keyword evidence="12" id="KW-0460">Magnesium</keyword>
<evidence type="ECO:0000256" key="7">
    <source>
        <dbReference type="ARBA" id="ARBA00019357"/>
    </source>
</evidence>
<dbReference type="GO" id="GO:0005829">
    <property type="term" value="C:cytosol"/>
    <property type="evidence" value="ECO:0007669"/>
    <property type="project" value="TreeGrafter"/>
</dbReference>
<comment type="catalytic activity">
    <reaction evidence="17">
        <text>(6S)-5,6,7,8-tetrahydrofolyl-(gamma-L-Glu)(n) + L-glutamate + ATP = (6S)-5,6,7,8-tetrahydrofolyl-(gamma-L-Glu)(n+1) + ADP + phosphate + H(+)</text>
        <dbReference type="Rhea" id="RHEA:10580"/>
        <dbReference type="Rhea" id="RHEA-COMP:14738"/>
        <dbReference type="Rhea" id="RHEA-COMP:14740"/>
        <dbReference type="ChEBI" id="CHEBI:15378"/>
        <dbReference type="ChEBI" id="CHEBI:29985"/>
        <dbReference type="ChEBI" id="CHEBI:30616"/>
        <dbReference type="ChEBI" id="CHEBI:43474"/>
        <dbReference type="ChEBI" id="CHEBI:141005"/>
        <dbReference type="ChEBI" id="CHEBI:456216"/>
        <dbReference type="EC" id="6.3.2.17"/>
    </reaction>
</comment>
<evidence type="ECO:0000256" key="14">
    <source>
        <dbReference type="ARBA" id="ARBA00030048"/>
    </source>
</evidence>
<dbReference type="OrthoDB" id="9809356at2"/>
<comment type="similarity">
    <text evidence="4">Belongs to the folylpolyglutamate synthase family.</text>
</comment>
<dbReference type="InterPro" id="IPR036565">
    <property type="entry name" value="Mur-like_cat_sf"/>
</dbReference>
<proteinExistence type="inferred from homology"/>
<evidence type="ECO:0000256" key="8">
    <source>
        <dbReference type="ARBA" id="ARBA00022598"/>
    </source>
</evidence>
<evidence type="ECO:0000256" key="13">
    <source>
        <dbReference type="ARBA" id="ARBA00022909"/>
    </source>
</evidence>
<evidence type="ECO:0000256" key="9">
    <source>
        <dbReference type="ARBA" id="ARBA00022723"/>
    </source>
</evidence>
<evidence type="ECO:0000256" key="5">
    <source>
        <dbReference type="ARBA" id="ARBA00013023"/>
    </source>
</evidence>
<reference evidence="23 24" key="2">
    <citation type="journal article" date="2011" name="Mol. Biol. Evol.">
        <title>Unity in variety--the pan-genome of the Chlamydiae.</title>
        <authorList>
            <person name="Collingro A."/>
            <person name="Tischler P."/>
            <person name="Weinmaier T."/>
            <person name="Penz T."/>
            <person name="Heinz E."/>
            <person name="Brunham R.C."/>
            <person name="Read T.D."/>
            <person name="Bavoil P.M."/>
            <person name="Sachse K."/>
            <person name="Kahane S."/>
            <person name="Friedman M.G."/>
            <person name="Rattei T."/>
            <person name="Myers G.S."/>
            <person name="Horn M."/>
        </authorList>
    </citation>
    <scope>NUCLEOTIDE SEQUENCE [LARGE SCALE GENOMIC DNA]</scope>
    <source>
        <strain evidence="24">ATCC VR-1471 / Z</strain>
    </source>
</reference>
<dbReference type="Gene3D" id="3.40.1190.10">
    <property type="entry name" value="Mur-like, catalytic domain"/>
    <property type="match status" value="1"/>
</dbReference>
<evidence type="ECO:0000256" key="20">
    <source>
        <dbReference type="ARBA" id="ARBA00049161"/>
    </source>
</evidence>
<dbReference type="InterPro" id="IPR001645">
    <property type="entry name" value="Folylpolyglutamate_synth"/>
</dbReference>
<keyword evidence="13" id="KW-0289">Folate biosynthesis</keyword>
<dbReference type="GO" id="GO:0004326">
    <property type="term" value="F:tetrahydrofolylpolyglutamate synthase activity"/>
    <property type="evidence" value="ECO:0007669"/>
    <property type="project" value="UniProtKB-EC"/>
</dbReference>
<evidence type="ECO:0000256" key="2">
    <source>
        <dbReference type="ARBA" id="ARBA00004799"/>
    </source>
</evidence>
<dbReference type="eggNOG" id="COG0285">
    <property type="taxonomic scope" value="Bacteria"/>
</dbReference>
<dbReference type="EC" id="6.3.2.12" evidence="5"/>
<evidence type="ECO:0000256" key="10">
    <source>
        <dbReference type="ARBA" id="ARBA00022741"/>
    </source>
</evidence>
<evidence type="ECO:0000256" key="1">
    <source>
        <dbReference type="ARBA" id="ARBA00002714"/>
    </source>
</evidence>
<evidence type="ECO:0000313" key="23">
    <source>
        <dbReference type="EMBL" id="CCB89274.1"/>
    </source>
</evidence>
<keyword evidence="9" id="KW-0479">Metal-binding</keyword>
<dbReference type="SUPFAM" id="SSF53244">
    <property type="entry name" value="MurD-like peptide ligases, peptide-binding domain"/>
    <property type="match status" value="1"/>
</dbReference>
<dbReference type="RefSeq" id="WP_013943741.1">
    <property type="nucleotide sequence ID" value="NC_015713.1"/>
</dbReference>
<dbReference type="EC" id="6.3.2.17" evidence="6"/>
<dbReference type="GO" id="GO:0046872">
    <property type="term" value="F:metal ion binding"/>
    <property type="evidence" value="ECO:0007669"/>
    <property type="project" value="UniProtKB-KW"/>
</dbReference>
<evidence type="ECO:0000256" key="15">
    <source>
        <dbReference type="ARBA" id="ARBA00030592"/>
    </source>
</evidence>
<comment type="function">
    <text evidence="1">Functions in two distinct reactions of the de novo folate biosynthetic pathway. Catalyzes the addition of a glutamate residue to dihydropteroate (7,8-dihydropteroate or H2Pte) to form dihydrofolate (7,8-dihydrofolate monoglutamate or H2Pte-Glu). Also catalyzes successive additions of L-glutamate to tetrahydrofolate or 10-formyltetrahydrofolate or 5,10-methylenetetrahydrofolate, leading to folylpolyglutamate derivatives.</text>
</comment>